<dbReference type="Pfam" id="PF13428">
    <property type="entry name" value="TPR_14"/>
    <property type="match status" value="1"/>
</dbReference>
<proteinExistence type="inferred from homology"/>
<gene>
    <name evidence="4" type="ORF">COEREDRAFT_8367</name>
</gene>
<reference evidence="4 5" key="1">
    <citation type="journal article" date="2015" name="Genome Biol. Evol.">
        <title>Phylogenomic analyses indicate that early fungi evolved digesting cell walls of algal ancestors of land plants.</title>
        <authorList>
            <person name="Chang Y."/>
            <person name="Wang S."/>
            <person name="Sekimoto S."/>
            <person name="Aerts A.L."/>
            <person name="Choi C."/>
            <person name="Clum A."/>
            <person name="LaButti K.M."/>
            <person name="Lindquist E.A."/>
            <person name="Yee Ngan C."/>
            <person name="Ohm R.A."/>
            <person name="Salamov A.A."/>
            <person name="Grigoriev I.V."/>
            <person name="Spatafora J.W."/>
            <person name="Berbee M.L."/>
        </authorList>
    </citation>
    <scope>NUCLEOTIDE SEQUENCE [LARGE SCALE GENOMIC DNA]</scope>
    <source>
        <strain evidence="4 5">NRRL 1564</strain>
    </source>
</reference>
<keyword evidence="5" id="KW-1185">Reference proteome</keyword>
<evidence type="ECO:0000313" key="4">
    <source>
        <dbReference type="EMBL" id="PIA16579.1"/>
    </source>
</evidence>
<dbReference type="OrthoDB" id="29013at2759"/>
<name>A0A2G5BC34_COERN</name>
<evidence type="ECO:0000256" key="2">
    <source>
        <dbReference type="ARBA" id="ARBA00038251"/>
    </source>
</evidence>
<comment type="function">
    <text evidence="1">Involved in endocytosis.</text>
</comment>
<evidence type="ECO:0000313" key="5">
    <source>
        <dbReference type="Proteomes" id="UP000242474"/>
    </source>
</evidence>
<organism evidence="4 5">
    <name type="scientific">Coemansia reversa (strain ATCC 12441 / NRRL 1564)</name>
    <dbReference type="NCBI Taxonomy" id="763665"/>
    <lineage>
        <taxon>Eukaryota</taxon>
        <taxon>Fungi</taxon>
        <taxon>Fungi incertae sedis</taxon>
        <taxon>Zoopagomycota</taxon>
        <taxon>Kickxellomycotina</taxon>
        <taxon>Kickxellomycetes</taxon>
        <taxon>Kickxellales</taxon>
        <taxon>Kickxellaceae</taxon>
        <taxon>Coemansia</taxon>
    </lineage>
</organism>
<dbReference type="AlphaFoldDB" id="A0A2G5BC34"/>
<evidence type="ECO:0000256" key="1">
    <source>
        <dbReference type="ARBA" id="ARBA00002550"/>
    </source>
</evidence>
<evidence type="ECO:0000256" key="3">
    <source>
        <dbReference type="SAM" id="MobiDB-lite"/>
    </source>
</evidence>
<dbReference type="SUPFAM" id="SSF48452">
    <property type="entry name" value="TPR-like"/>
    <property type="match status" value="2"/>
</dbReference>
<dbReference type="STRING" id="763665.A0A2G5BC34"/>
<sequence>MLGSRHQSVLKEIDAARCVGDWSAVRSLAGKLTKHGSSGQVFSTTVISEAELEEHLLGLEWDPQKHWSDEGNINGAGNDTQITVHYPMTIPSSKFLEGVERRLLKVVKHTMTEEEEYQFKVVLAKVYFYSSKFDTCQETIGRLTTSITDESILSPAYSKQLYMAQMTMRGIVLEMEGRRAAAHELYEKAVVALKEKVSSQAAIVVPRGSELGAKSGNQEELVNWPEEALYRCAMMSLELGDKADGTRELASYLQTMDSVTPATFRAFRRLRANRLYMHMLRLAIKTAEADKNAAAAAKDEVVATHRRQMVLLKTWYAFPKANETHDEVLHETDSAVRDWDMVRAFARVDLLKLLEQLYEAVHLTYNSPQVLRHLVNTLIRVGDYHEASLALGTYRVLVERQLERVRKAVAGGSKASTVFGADTEPIDSILRTAVVGARLHFVYLGSAHECLSVVHFARDVADAMEACDPEHRIVPAASLQIQAQLALWKGAAHGRLAQRSRDPDNRAEHHGAALQLLRQAVEQSPRLYDAHYHLALEQALGARDVAAATASAKQAVELDAERLEAWHLLALLATARKDYTQAQQICAVAMRQSDWWGMYNSIRQGPTDAGGPAQPGSVETGMLFFDLAMTHMAIEARRRGFDVCLEAQPQLFALYGCVYGLVVGATDDPDDASAAMVSVRISVDALPVDGSLTPSLASGRRSLARSLARTVFSKHARHASHGGPAREALSAARPALPTQTSSADAPEASSSLASRTQSRSAASKLADSPKRQRSMPHLRSASGDSSATSPEISTEAYFDNLSQIVGRAGPMSSSGDRSRVVAAMGASKSVYYTPVPTRLAHQCHEAKRALCSLWLATATAFAALKRLDEAADAISEALAACPESPTALAMRGHLHVTEDHLLPALNEFHAAVSLEPSCIRASVGLARVEYLLGRRDVALGLLKNLTRAHGWSDPEAWFWLARIERELALEHPTSDADPACHASQSMPMMRRALEYAVYALDLEESQPVRPFSILRP</sequence>
<dbReference type="InterPro" id="IPR051722">
    <property type="entry name" value="Endocytosis_PI4K-reg_protein"/>
</dbReference>
<dbReference type="PANTHER" id="PTHR23083:SF464">
    <property type="entry name" value="TETRATRICOPEPTIDE REPEAT DOMAIN 7, ISOFORM A"/>
    <property type="match status" value="1"/>
</dbReference>
<dbReference type="Proteomes" id="UP000242474">
    <property type="component" value="Unassembled WGS sequence"/>
</dbReference>
<dbReference type="Gene3D" id="1.25.40.10">
    <property type="entry name" value="Tetratricopeptide repeat domain"/>
    <property type="match status" value="2"/>
</dbReference>
<dbReference type="EMBL" id="KZ303499">
    <property type="protein sequence ID" value="PIA16579.1"/>
    <property type="molecule type" value="Genomic_DNA"/>
</dbReference>
<dbReference type="InterPro" id="IPR011990">
    <property type="entry name" value="TPR-like_helical_dom_sf"/>
</dbReference>
<comment type="similarity">
    <text evidence="2">Belongs to the YPP1 family.</text>
</comment>
<feature type="region of interest" description="Disordered" evidence="3">
    <location>
        <begin position="714"/>
        <end position="790"/>
    </location>
</feature>
<protein>
    <submittedName>
        <fullName evidence="4">Uncharacterized protein</fullName>
    </submittedName>
</protein>
<feature type="compositionally biased region" description="Low complexity" evidence="3">
    <location>
        <begin position="748"/>
        <end position="763"/>
    </location>
</feature>
<accession>A0A2G5BC34</accession>
<dbReference type="PANTHER" id="PTHR23083">
    <property type="entry name" value="TETRATRICOPEPTIDE REPEAT PROTEIN, TPR"/>
    <property type="match status" value="1"/>
</dbReference>